<comment type="subcellular location">
    <subcellularLocation>
        <location evidence="3">Cytoplasm</location>
    </subcellularLocation>
</comment>
<keyword evidence="6" id="KW-0963">Cytoplasm</keyword>
<evidence type="ECO:0000256" key="3">
    <source>
        <dbReference type="ARBA" id="ARBA00004496"/>
    </source>
</evidence>
<dbReference type="CDD" id="cd06583">
    <property type="entry name" value="PGRP"/>
    <property type="match status" value="1"/>
</dbReference>
<evidence type="ECO:0000259" key="13">
    <source>
        <dbReference type="SMART" id="SM00644"/>
    </source>
</evidence>
<evidence type="ECO:0000256" key="5">
    <source>
        <dbReference type="ARBA" id="ARBA00011901"/>
    </source>
</evidence>
<evidence type="ECO:0000256" key="1">
    <source>
        <dbReference type="ARBA" id="ARBA00001561"/>
    </source>
</evidence>
<dbReference type="GO" id="GO:0009253">
    <property type="term" value="P:peptidoglycan catabolic process"/>
    <property type="evidence" value="ECO:0007669"/>
    <property type="project" value="InterPro"/>
</dbReference>
<evidence type="ECO:0000256" key="2">
    <source>
        <dbReference type="ARBA" id="ARBA00001947"/>
    </source>
</evidence>
<dbReference type="GO" id="GO:0071555">
    <property type="term" value="P:cell wall organization"/>
    <property type="evidence" value="ECO:0007669"/>
    <property type="project" value="UniProtKB-KW"/>
</dbReference>
<dbReference type="PANTHER" id="PTHR30417">
    <property type="entry name" value="N-ACETYLMURAMOYL-L-ALANINE AMIDASE AMID"/>
    <property type="match status" value="1"/>
</dbReference>
<evidence type="ECO:0000256" key="7">
    <source>
        <dbReference type="ARBA" id="ARBA00022723"/>
    </source>
</evidence>
<proteinExistence type="inferred from homology"/>
<reference evidence="14 15" key="1">
    <citation type="submission" date="2009-01" db="EMBL/GenBank/DDBJ databases">
        <authorList>
            <person name="Fulton L."/>
            <person name="Clifton S."/>
            <person name="Chinwalla A.T."/>
            <person name="Mitreva M."/>
            <person name="Sodergren E."/>
            <person name="Weinstock G."/>
            <person name="Clifton S."/>
            <person name="Dooling D.J."/>
            <person name="Fulton B."/>
            <person name="Minx P."/>
            <person name="Pepin K.H."/>
            <person name="Johnson M."/>
            <person name="Bhonagiri V."/>
            <person name="Nash W.E."/>
            <person name="Mardis E.R."/>
            <person name="Wilson R.K."/>
        </authorList>
    </citation>
    <scope>NUCLEOTIDE SEQUENCE [LARGE SCALE GENOMIC DNA]</scope>
    <source>
        <strain evidence="14 15">NRL30031/H210</strain>
    </source>
</reference>
<dbReference type="eggNOG" id="COG3023">
    <property type="taxonomic scope" value="Bacteria"/>
</dbReference>
<dbReference type="GO" id="GO:0046872">
    <property type="term" value="F:metal ion binding"/>
    <property type="evidence" value="ECO:0007669"/>
    <property type="project" value="UniProtKB-KW"/>
</dbReference>
<dbReference type="Pfam" id="PF01510">
    <property type="entry name" value="Amidase_2"/>
    <property type="match status" value="1"/>
</dbReference>
<sequence length="227" mass="26032">MVGFLVCERVGRQYNRKQAHQACHLTQRMFSYPERPSETMNSPSKNIWQNGRWLNARQTHSPNFSPREPDEDISLVVLHNISLPPFEYNTGAVEKLFTNQINPDEHPFFSIIHTLRVSSHFFISRKGETVQFVSCDDMAYHAGISSFQGREKCNAFSIGIELEGCDFEPFTEAQYISLQALLTAISEHYSIQAVTGHQDIAPDRKTDPGHFFDWPRLQKAGFPIRRG</sequence>
<dbReference type="NCBIfam" id="NF008758">
    <property type="entry name" value="PRK11789.1"/>
    <property type="match status" value="1"/>
</dbReference>
<dbReference type="EC" id="3.5.1.28" evidence="5"/>
<dbReference type="GO" id="GO:0008745">
    <property type="term" value="F:N-acetylmuramoyl-L-alanine amidase activity"/>
    <property type="evidence" value="ECO:0007669"/>
    <property type="project" value="UniProtKB-EC"/>
</dbReference>
<organism evidence="14 15">
    <name type="scientific">Neisseria flavescens NRL30031/H210</name>
    <dbReference type="NCBI Taxonomy" id="546264"/>
    <lineage>
        <taxon>Bacteria</taxon>
        <taxon>Pseudomonadati</taxon>
        <taxon>Pseudomonadota</taxon>
        <taxon>Betaproteobacteria</taxon>
        <taxon>Neisseriales</taxon>
        <taxon>Neisseriaceae</taxon>
        <taxon>Neisseria</taxon>
    </lineage>
</organism>
<comment type="similarity">
    <text evidence="4">Belongs to the N-acetylmuramoyl-L-alanine amidase 2 family.</text>
</comment>
<protein>
    <recommendedName>
        <fullName evidence="11">1,6-anhydro-N-acetylmuramyl-L-alanine amidase AmpD</fullName>
        <ecNumber evidence="5">3.5.1.28</ecNumber>
    </recommendedName>
    <alternativeName>
        <fullName evidence="12">N-acetylmuramoyl-L-alanine amidase</fullName>
    </alternativeName>
</protein>
<keyword evidence="7" id="KW-0479">Metal-binding</keyword>
<evidence type="ECO:0000256" key="12">
    <source>
        <dbReference type="ARBA" id="ARBA00042615"/>
    </source>
</evidence>
<evidence type="ECO:0000256" key="10">
    <source>
        <dbReference type="ARBA" id="ARBA00023316"/>
    </source>
</evidence>
<dbReference type="InterPro" id="IPR002502">
    <property type="entry name" value="Amidase_domain"/>
</dbReference>
<comment type="caution">
    <text evidence="14">The sequence shown here is derived from an EMBL/GenBank/DDBJ whole genome shotgun (WGS) entry which is preliminary data.</text>
</comment>
<feature type="domain" description="N-acetylmuramoyl-L-alanine amidase" evidence="13">
    <location>
        <begin position="61"/>
        <end position="209"/>
    </location>
</feature>
<dbReference type="Gene3D" id="3.40.80.10">
    <property type="entry name" value="Peptidoglycan recognition protein-like"/>
    <property type="match status" value="1"/>
</dbReference>
<dbReference type="EMBL" id="ACEN01000016">
    <property type="protein sequence ID" value="EEG34278.1"/>
    <property type="molecule type" value="Genomic_DNA"/>
</dbReference>
<dbReference type="AlphaFoldDB" id="C0EL59"/>
<gene>
    <name evidence="14" type="ORF">NEIFLAOT_00663</name>
</gene>
<keyword evidence="8 14" id="KW-0378">Hydrolase</keyword>
<comment type="cofactor">
    <cofactor evidence="2">
        <name>Zn(2+)</name>
        <dbReference type="ChEBI" id="CHEBI:29105"/>
    </cofactor>
</comment>
<evidence type="ECO:0000313" key="14">
    <source>
        <dbReference type="EMBL" id="EEG34278.1"/>
    </source>
</evidence>
<keyword evidence="9" id="KW-0862">Zinc</keyword>
<dbReference type="InterPro" id="IPR036505">
    <property type="entry name" value="Amidase/PGRP_sf"/>
</dbReference>
<evidence type="ECO:0000256" key="6">
    <source>
        <dbReference type="ARBA" id="ARBA00022490"/>
    </source>
</evidence>
<keyword evidence="15" id="KW-1185">Reference proteome</keyword>
<dbReference type="Proteomes" id="UP000004457">
    <property type="component" value="Unassembled WGS sequence"/>
</dbReference>
<name>C0EL59_NEIFL</name>
<evidence type="ECO:0000256" key="11">
    <source>
        <dbReference type="ARBA" id="ARBA00039257"/>
    </source>
</evidence>
<evidence type="ECO:0000313" key="15">
    <source>
        <dbReference type="Proteomes" id="UP000004457"/>
    </source>
</evidence>
<dbReference type="GO" id="GO:0005737">
    <property type="term" value="C:cytoplasm"/>
    <property type="evidence" value="ECO:0007669"/>
    <property type="project" value="UniProtKB-SubCell"/>
</dbReference>
<keyword evidence="10" id="KW-0961">Cell wall biogenesis/degradation</keyword>
<comment type="catalytic activity">
    <reaction evidence="1">
        <text>Hydrolyzes the link between N-acetylmuramoyl residues and L-amino acid residues in certain cell-wall glycopeptides.</text>
        <dbReference type="EC" id="3.5.1.28"/>
    </reaction>
</comment>
<dbReference type="InterPro" id="IPR051206">
    <property type="entry name" value="NAMLAA_amidase_2"/>
</dbReference>
<dbReference type="SUPFAM" id="SSF55846">
    <property type="entry name" value="N-acetylmuramoyl-L-alanine amidase-like"/>
    <property type="match status" value="1"/>
</dbReference>
<accession>C0EL59</accession>
<evidence type="ECO:0000256" key="8">
    <source>
        <dbReference type="ARBA" id="ARBA00022801"/>
    </source>
</evidence>
<evidence type="ECO:0000256" key="4">
    <source>
        <dbReference type="ARBA" id="ARBA00007553"/>
    </source>
</evidence>
<dbReference type="GO" id="GO:0009254">
    <property type="term" value="P:peptidoglycan turnover"/>
    <property type="evidence" value="ECO:0007669"/>
    <property type="project" value="TreeGrafter"/>
</dbReference>
<dbReference type="SMART" id="SM00644">
    <property type="entry name" value="Ami_2"/>
    <property type="match status" value="1"/>
</dbReference>
<dbReference type="PANTHER" id="PTHR30417:SF4">
    <property type="entry name" value="1,6-ANHYDRO-N-ACETYLMURAMYL-L-ALANINE AMIDASE AMPD"/>
    <property type="match status" value="1"/>
</dbReference>
<evidence type="ECO:0000256" key="9">
    <source>
        <dbReference type="ARBA" id="ARBA00022833"/>
    </source>
</evidence>